<feature type="domain" description="Clp ATPase C-terminal" evidence="5">
    <location>
        <begin position="486"/>
        <end position="539"/>
    </location>
</feature>
<gene>
    <name evidence="6" type="ORF">B0H65DRAFT_511985</name>
</gene>
<proteinExistence type="predicted"/>
<name>A0AAE0MMH2_9PEZI</name>
<keyword evidence="2" id="KW-0067">ATP-binding</keyword>
<dbReference type="InterPro" id="IPR027417">
    <property type="entry name" value="P-loop_NTPase"/>
</dbReference>
<protein>
    <submittedName>
        <fullName evidence="6">P-loop containing nucleoside triphosphate hydrolase protein</fullName>
    </submittedName>
</protein>
<evidence type="ECO:0000313" key="7">
    <source>
        <dbReference type="Proteomes" id="UP001278500"/>
    </source>
</evidence>
<dbReference type="Proteomes" id="UP001278500">
    <property type="component" value="Unassembled WGS sequence"/>
</dbReference>
<dbReference type="InterPro" id="IPR001270">
    <property type="entry name" value="ClpA/B"/>
</dbReference>
<dbReference type="Gene3D" id="1.10.8.60">
    <property type="match status" value="1"/>
</dbReference>
<evidence type="ECO:0000256" key="1">
    <source>
        <dbReference type="ARBA" id="ARBA00022741"/>
    </source>
</evidence>
<feature type="domain" description="ATPase AAA-type core" evidence="4">
    <location>
        <begin position="282"/>
        <end position="451"/>
    </location>
</feature>
<evidence type="ECO:0000313" key="6">
    <source>
        <dbReference type="EMBL" id="KAK3338056.1"/>
    </source>
</evidence>
<evidence type="ECO:0000256" key="3">
    <source>
        <dbReference type="SAM" id="MobiDB-lite"/>
    </source>
</evidence>
<feature type="region of interest" description="Disordered" evidence="3">
    <location>
        <begin position="562"/>
        <end position="587"/>
    </location>
</feature>
<dbReference type="GO" id="GO:0005737">
    <property type="term" value="C:cytoplasm"/>
    <property type="evidence" value="ECO:0007669"/>
    <property type="project" value="TreeGrafter"/>
</dbReference>
<reference evidence="6" key="2">
    <citation type="submission" date="2023-06" db="EMBL/GenBank/DDBJ databases">
        <authorList>
            <consortium name="Lawrence Berkeley National Laboratory"/>
            <person name="Haridas S."/>
            <person name="Hensen N."/>
            <person name="Bonometti L."/>
            <person name="Westerberg I."/>
            <person name="Brannstrom I.O."/>
            <person name="Guillou S."/>
            <person name="Cros-Aarteil S."/>
            <person name="Calhoun S."/>
            <person name="Kuo A."/>
            <person name="Mondo S."/>
            <person name="Pangilinan J."/>
            <person name="Riley R."/>
            <person name="Labutti K."/>
            <person name="Andreopoulos B."/>
            <person name="Lipzen A."/>
            <person name="Chen C."/>
            <person name="Yanf M."/>
            <person name="Daum C."/>
            <person name="Ng V."/>
            <person name="Clum A."/>
            <person name="Steindorff A."/>
            <person name="Ohm R."/>
            <person name="Martin F."/>
            <person name="Silar P."/>
            <person name="Natvig D."/>
            <person name="Lalanne C."/>
            <person name="Gautier V."/>
            <person name="Ament-Velasquez S.L."/>
            <person name="Kruys A."/>
            <person name="Hutchinson M.I."/>
            <person name="Powell A.J."/>
            <person name="Barry K."/>
            <person name="Miller A.N."/>
            <person name="Grigoriev I.V."/>
            <person name="Debuchy R."/>
            <person name="Gladieux P."/>
            <person name="Thoren M.H."/>
            <person name="Johannesson H."/>
        </authorList>
    </citation>
    <scope>NUCLEOTIDE SEQUENCE</scope>
    <source>
        <strain evidence="6">CBS 560.94</strain>
    </source>
</reference>
<dbReference type="Pfam" id="PF10431">
    <property type="entry name" value="ClpB_D2-small"/>
    <property type="match status" value="1"/>
</dbReference>
<dbReference type="GO" id="GO:0034605">
    <property type="term" value="P:cellular response to heat"/>
    <property type="evidence" value="ECO:0007669"/>
    <property type="project" value="TreeGrafter"/>
</dbReference>
<dbReference type="InterPro" id="IPR003959">
    <property type="entry name" value="ATPase_AAA_core"/>
</dbReference>
<dbReference type="InterPro" id="IPR050130">
    <property type="entry name" value="ClpA_ClpB"/>
</dbReference>
<organism evidence="6 7">
    <name type="scientific">Neurospora tetraspora</name>
    <dbReference type="NCBI Taxonomy" id="94610"/>
    <lineage>
        <taxon>Eukaryota</taxon>
        <taxon>Fungi</taxon>
        <taxon>Dikarya</taxon>
        <taxon>Ascomycota</taxon>
        <taxon>Pezizomycotina</taxon>
        <taxon>Sordariomycetes</taxon>
        <taxon>Sordariomycetidae</taxon>
        <taxon>Sordariales</taxon>
        <taxon>Sordariaceae</taxon>
        <taxon>Neurospora</taxon>
    </lineage>
</organism>
<dbReference type="GO" id="GO:0005524">
    <property type="term" value="F:ATP binding"/>
    <property type="evidence" value="ECO:0007669"/>
    <property type="project" value="UniProtKB-KW"/>
</dbReference>
<keyword evidence="6" id="KW-0378">Hydrolase</keyword>
<dbReference type="AlphaFoldDB" id="A0AAE0MMH2"/>
<dbReference type="RefSeq" id="XP_062677507.1">
    <property type="nucleotide sequence ID" value="XM_062828534.1"/>
</dbReference>
<comment type="caution">
    <text evidence="6">The sequence shown here is derived from an EMBL/GenBank/DDBJ whole genome shotgun (WGS) entry which is preliminary data.</text>
</comment>
<dbReference type="PANTHER" id="PTHR11638:SF18">
    <property type="entry name" value="HEAT SHOCK PROTEIN 104"/>
    <property type="match status" value="1"/>
</dbReference>
<dbReference type="InterPro" id="IPR019489">
    <property type="entry name" value="Clp_ATPase_C"/>
</dbReference>
<evidence type="ECO:0000256" key="2">
    <source>
        <dbReference type="ARBA" id="ARBA00022840"/>
    </source>
</evidence>
<dbReference type="GeneID" id="87865688"/>
<dbReference type="PRINTS" id="PR00300">
    <property type="entry name" value="CLPPROTEASEA"/>
</dbReference>
<evidence type="ECO:0000259" key="5">
    <source>
        <dbReference type="Pfam" id="PF10431"/>
    </source>
</evidence>
<keyword evidence="1" id="KW-0547">Nucleotide-binding</keyword>
<dbReference type="Pfam" id="PF07724">
    <property type="entry name" value="AAA_2"/>
    <property type="match status" value="1"/>
</dbReference>
<dbReference type="GO" id="GO:0016887">
    <property type="term" value="F:ATP hydrolysis activity"/>
    <property type="evidence" value="ECO:0007669"/>
    <property type="project" value="InterPro"/>
</dbReference>
<dbReference type="SUPFAM" id="SSF52540">
    <property type="entry name" value="P-loop containing nucleoside triphosphate hydrolases"/>
    <property type="match status" value="1"/>
</dbReference>
<evidence type="ECO:0000259" key="4">
    <source>
        <dbReference type="Pfam" id="PF07724"/>
    </source>
</evidence>
<sequence>MNYSKPGKDEWNFTLPRVKVPEKSSSAMGYGDGFKGRYGTRRQCYEFTEGNEHDTEDLTTSLDKLVADIQRGVSCTVIRSQLTRCRERVGADKTRQLLNGLVKGFPGFFYVVESRDVEMYGGDANTTYGTRRLPLIAYAITLGTSYSTDTTALLKALLSVGASVACIPEAFHTPLERDLLDDDPSTEELADLAGEHQKWCSPYARKRMTDTLNFRFEQRYLLHRAALLERFSGAKQQVAKLHKAEALLGIHYYLVGQTAAITFVVDRLTSHLALGAERPMILLFAGPSGHGKTELARNLGKLISLDLHMTDCTSTRYVTDLWGPYFPYQGWEKGSALTNFLAEHTAQRSIVFLDEFEKTEDEVRESLLKPFEEGITRNRKSLEWINCSKTIWILATNAFDHIIHNFCKKHDKTLFADEPGREGQKLITKLSKMIQKESISKFGAPLSGRITEFVPFLTFSHSEFLASFGSEVIKPVKESTVPNQARLVGDLDVQVRRSYSVCRALVTYGYTPELGARSIANTVSRDISVPVVKEYLDRREGIREDQGKSTFVVGVDEDGMIDVSESPNEGGHLPSLSTGSAPLLEEL</sequence>
<accession>A0AAE0MMH2</accession>
<reference evidence="6" key="1">
    <citation type="journal article" date="2023" name="Mol. Phylogenet. Evol.">
        <title>Genome-scale phylogeny and comparative genomics of the fungal order Sordariales.</title>
        <authorList>
            <person name="Hensen N."/>
            <person name="Bonometti L."/>
            <person name="Westerberg I."/>
            <person name="Brannstrom I.O."/>
            <person name="Guillou S."/>
            <person name="Cros-Aarteil S."/>
            <person name="Calhoun S."/>
            <person name="Haridas S."/>
            <person name="Kuo A."/>
            <person name="Mondo S."/>
            <person name="Pangilinan J."/>
            <person name="Riley R."/>
            <person name="LaButti K."/>
            <person name="Andreopoulos B."/>
            <person name="Lipzen A."/>
            <person name="Chen C."/>
            <person name="Yan M."/>
            <person name="Daum C."/>
            <person name="Ng V."/>
            <person name="Clum A."/>
            <person name="Steindorff A."/>
            <person name="Ohm R.A."/>
            <person name="Martin F."/>
            <person name="Silar P."/>
            <person name="Natvig D.O."/>
            <person name="Lalanne C."/>
            <person name="Gautier V."/>
            <person name="Ament-Velasquez S.L."/>
            <person name="Kruys A."/>
            <person name="Hutchinson M.I."/>
            <person name="Powell A.J."/>
            <person name="Barry K."/>
            <person name="Miller A.N."/>
            <person name="Grigoriev I.V."/>
            <person name="Debuchy R."/>
            <person name="Gladieux P."/>
            <person name="Hiltunen Thoren M."/>
            <person name="Johannesson H."/>
        </authorList>
    </citation>
    <scope>NUCLEOTIDE SEQUENCE</scope>
    <source>
        <strain evidence="6">CBS 560.94</strain>
    </source>
</reference>
<dbReference type="Gene3D" id="3.40.50.300">
    <property type="entry name" value="P-loop containing nucleotide triphosphate hydrolases"/>
    <property type="match status" value="1"/>
</dbReference>
<dbReference type="EMBL" id="JAUEPP010000008">
    <property type="protein sequence ID" value="KAK3338056.1"/>
    <property type="molecule type" value="Genomic_DNA"/>
</dbReference>
<dbReference type="PANTHER" id="PTHR11638">
    <property type="entry name" value="ATP-DEPENDENT CLP PROTEASE"/>
    <property type="match status" value="1"/>
</dbReference>
<keyword evidence="7" id="KW-1185">Reference proteome</keyword>